<dbReference type="RefSeq" id="WP_088331014.1">
    <property type="nucleotide sequence ID" value="NZ_NBBJ01000001.1"/>
</dbReference>
<evidence type="ECO:0000256" key="3">
    <source>
        <dbReference type="ARBA" id="ARBA00022525"/>
    </source>
</evidence>
<evidence type="ECO:0000313" key="7">
    <source>
        <dbReference type="EMBL" id="OWK31850.1"/>
    </source>
</evidence>
<dbReference type="InterPro" id="IPR050557">
    <property type="entry name" value="RTX_toxin/Mannuronan_C5-epim"/>
</dbReference>
<dbReference type="PRINTS" id="PR00313">
    <property type="entry name" value="CABNDNGRPT"/>
</dbReference>
<dbReference type="InterPro" id="IPR013858">
    <property type="entry name" value="Peptidase_M10B_C"/>
</dbReference>
<keyword evidence="3" id="KW-0964">Secreted</keyword>
<dbReference type="Proteomes" id="UP000197783">
    <property type="component" value="Unassembled WGS sequence"/>
</dbReference>
<dbReference type="Gene3D" id="2.150.10.10">
    <property type="entry name" value="Serralysin-like metalloprotease, C-terminal"/>
    <property type="match status" value="5"/>
</dbReference>
<dbReference type="EMBL" id="NBBJ01000001">
    <property type="protein sequence ID" value="OWK31850.1"/>
    <property type="molecule type" value="Genomic_DNA"/>
</dbReference>
<dbReference type="PANTHER" id="PTHR38340:SF1">
    <property type="entry name" value="S-LAYER PROTEIN"/>
    <property type="match status" value="1"/>
</dbReference>
<gene>
    <name evidence="7" type="primary">cya_1</name>
    <name evidence="7" type="ORF">SPMU_01700</name>
</gene>
<comment type="subcellular location">
    <subcellularLocation>
        <location evidence="2">Secreted</location>
    </subcellularLocation>
</comment>
<proteinExistence type="predicted"/>
<reference evidence="7 8" key="1">
    <citation type="submission" date="2017-03" db="EMBL/GenBank/DDBJ databases">
        <title>Genome sequence of Sphingomonas mucosissima DSM 17494.</title>
        <authorList>
            <person name="Poehlein A."/>
            <person name="Wuebbeler J.H."/>
            <person name="Steinbuechel A."/>
            <person name="Daniel R."/>
        </authorList>
    </citation>
    <scope>NUCLEOTIDE SEQUENCE [LARGE SCALE GENOMIC DNA]</scope>
    <source>
        <strain evidence="7 8">DSM 17494</strain>
    </source>
</reference>
<feature type="region of interest" description="Disordered" evidence="5">
    <location>
        <begin position="173"/>
        <end position="193"/>
    </location>
</feature>
<sequence>MATYAGTSGADYYSGTDDADVISGQDGNDRLFGGLGADQILGGAGNDILTSGLALIDFFGAILPSRFDAELDQDRIDGDTGNDIIGGGYNDILLGGDGVDMLFLDLTAATQAVTLNFASQATGGSTRIGAGRIAGFELFGTILGTAFDDVIRLSGLGKGTSVGDHVDGGDGNDIIDGRGLKSPRSEGTSGSDVIVGGPYRLTGGAGDDQIFGSDFSDRLQGGDGNDRLVAGAGRDVLLGGAGNDLIDLRTKGYSGFKDVDGGEGDDVVQVLGPRSSYQVFVAADGSTVLYRDYGSHDEEFFLRGVETVRFGTRDFTISELLKGNLVGTDGDDRIAPGLTDRYGRGPTAGNDTLYGLGGDDVLDGGRGADTYYGGQGADTFIIDNTDDRIMDAEEADSIVTSVSYLEGDTRQAAGRIELSGRADIDAFAPSAWIVRGNAGNNHLTGRGELEGGMGNDLLTGTYGAAIASYEHATRWVRVSLAVQGPQDTLGAGIDTFEQISGLRGSAFNDLLIGGSGDDIIEGGAGDDRLRGGAGTDTLDYAHAAGGVRVDLSRTGTPQDTGGAGVDTIWDFEFLFGSAHNDVLIGNDTADGNYLRGRDGDDILIGHGGFDTLEGGAGADLFVFDAVGTGDWIMDFGLGADRIDVSGIDADANVQGDQAFRIVDAFTGQAGELFINRATGSAEQFQFDVDGDGQSDLTLLFYAALPDDIAARVIL</sequence>
<dbReference type="GO" id="GO:0005509">
    <property type="term" value="F:calcium ion binding"/>
    <property type="evidence" value="ECO:0007669"/>
    <property type="project" value="InterPro"/>
</dbReference>
<comment type="cofactor">
    <cofactor evidence="1">
        <name>Ca(2+)</name>
        <dbReference type="ChEBI" id="CHEBI:29108"/>
    </cofactor>
</comment>
<keyword evidence="4" id="KW-0677">Repeat</keyword>
<dbReference type="AlphaFoldDB" id="A0A245ZQ34"/>
<evidence type="ECO:0000313" key="8">
    <source>
        <dbReference type="Proteomes" id="UP000197783"/>
    </source>
</evidence>
<dbReference type="Pfam" id="PF08548">
    <property type="entry name" value="Peptidase_M10_C"/>
    <property type="match status" value="1"/>
</dbReference>
<evidence type="ECO:0000256" key="2">
    <source>
        <dbReference type="ARBA" id="ARBA00004613"/>
    </source>
</evidence>
<dbReference type="SUPFAM" id="SSF51120">
    <property type="entry name" value="beta-Roll"/>
    <property type="match status" value="4"/>
</dbReference>
<keyword evidence="8" id="KW-1185">Reference proteome</keyword>
<dbReference type="InterPro" id="IPR001343">
    <property type="entry name" value="Hemolysn_Ca-bd"/>
</dbReference>
<dbReference type="PROSITE" id="PS00330">
    <property type="entry name" value="HEMOLYSIN_CALCIUM"/>
    <property type="match status" value="7"/>
</dbReference>
<dbReference type="Pfam" id="PF00353">
    <property type="entry name" value="HemolysinCabind"/>
    <property type="match status" value="6"/>
</dbReference>
<evidence type="ECO:0000259" key="6">
    <source>
        <dbReference type="Pfam" id="PF08548"/>
    </source>
</evidence>
<dbReference type="PANTHER" id="PTHR38340">
    <property type="entry name" value="S-LAYER PROTEIN"/>
    <property type="match status" value="1"/>
</dbReference>
<evidence type="ECO:0000256" key="1">
    <source>
        <dbReference type="ARBA" id="ARBA00001913"/>
    </source>
</evidence>
<dbReference type="InterPro" id="IPR018511">
    <property type="entry name" value="Hemolysin-typ_Ca-bd_CS"/>
</dbReference>
<organism evidence="7 8">
    <name type="scientific">Sphingomonas mucosissima</name>
    <dbReference type="NCBI Taxonomy" id="370959"/>
    <lineage>
        <taxon>Bacteria</taxon>
        <taxon>Pseudomonadati</taxon>
        <taxon>Pseudomonadota</taxon>
        <taxon>Alphaproteobacteria</taxon>
        <taxon>Sphingomonadales</taxon>
        <taxon>Sphingomonadaceae</taxon>
        <taxon>Sphingomonas</taxon>
    </lineage>
</organism>
<comment type="caution">
    <text evidence="7">The sequence shown here is derived from an EMBL/GenBank/DDBJ whole genome shotgun (WGS) entry which is preliminary data.</text>
</comment>
<evidence type="ECO:0000256" key="5">
    <source>
        <dbReference type="SAM" id="MobiDB-lite"/>
    </source>
</evidence>
<feature type="domain" description="Peptidase M10 serralysin C-terminal" evidence="6">
    <location>
        <begin position="579"/>
        <end position="698"/>
    </location>
</feature>
<dbReference type="InterPro" id="IPR011049">
    <property type="entry name" value="Serralysin-like_metalloprot_C"/>
</dbReference>
<evidence type="ECO:0000256" key="4">
    <source>
        <dbReference type="ARBA" id="ARBA00022737"/>
    </source>
</evidence>
<dbReference type="OrthoDB" id="8276004at2"/>
<name>A0A245ZQ34_9SPHN</name>
<dbReference type="GO" id="GO:0005615">
    <property type="term" value="C:extracellular space"/>
    <property type="evidence" value="ECO:0007669"/>
    <property type="project" value="InterPro"/>
</dbReference>
<protein>
    <submittedName>
        <fullName evidence="7">Bifunctional hemolysin/adenylate cyclase</fullName>
    </submittedName>
</protein>
<accession>A0A245ZQ34</accession>